<dbReference type="EMBL" id="CP036276">
    <property type="protein sequence ID" value="QDU45742.1"/>
    <property type="molecule type" value="Genomic_DNA"/>
</dbReference>
<protein>
    <submittedName>
        <fullName evidence="2">Leucine Rich repeats (2 copies)</fullName>
    </submittedName>
</protein>
<dbReference type="SUPFAM" id="SSF52047">
    <property type="entry name" value="RNI-like"/>
    <property type="match status" value="1"/>
</dbReference>
<evidence type="ECO:0000313" key="2">
    <source>
        <dbReference type="EMBL" id="QDU45742.1"/>
    </source>
</evidence>
<dbReference type="InterPro" id="IPR051341">
    <property type="entry name" value="Zyg-11_UBL_adapter"/>
</dbReference>
<keyword evidence="1" id="KW-0472">Membrane</keyword>
<dbReference type="InterPro" id="IPR032675">
    <property type="entry name" value="LRR_dom_sf"/>
</dbReference>
<keyword evidence="3" id="KW-1185">Reference proteome</keyword>
<evidence type="ECO:0000313" key="3">
    <source>
        <dbReference type="Proteomes" id="UP000319383"/>
    </source>
</evidence>
<evidence type="ECO:0000256" key="1">
    <source>
        <dbReference type="SAM" id="Phobius"/>
    </source>
</evidence>
<dbReference type="PANTHER" id="PTHR12904:SF23">
    <property type="entry name" value="PROTEIN ZER-1 HOMOLOG"/>
    <property type="match status" value="1"/>
</dbReference>
<dbReference type="AlphaFoldDB" id="A0A517ZTC3"/>
<proteinExistence type="predicted"/>
<organism evidence="2 3">
    <name type="scientific">Symmachiella dynata</name>
    <dbReference type="NCBI Taxonomy" id="2527995"/>
    <lineage>
        <taxon>Bacteria</taxon>
        <taxon>Pseudomonadati</taxon>
        <taxon>Planctomycetota</taxon>
        <taxon>Planctomycetia</taxon>
        <taxon>Planctomycetales</taxon>
        <taxon>Planctomycetaceae</taxon>
        <taxon>Symmachiella</taxon>
    </lineage>
</organism>
<dbReference type="RefSeq" id="WP_145378289.1">
    <property type="nucleotide sequence ID" value="NZ_CP036276.1"/>
</dbReference>
<sequence length="372" mass="42325">MSESNESQHSKSRRRWWLYALSLVVIAVVGVVCTLVPIWREREAIAALWERDFDIWTESRLPRFISEQIDENYETAISIRNVTVNGGVCGFWYHEPAEFDFDVEIAELANMPVTCSNKGDYPSLYSFSQVSADDLTLIGQLNNLEALGLSYVNLTDAQAEMIGGLPKLRNLSLASQQIKDADFVRAISRARGLESLYLNNLVIDPETVELIASLPNLKELGIAHPRLDNLQMADFLRRLDLEELSLHHVKLTDADCRVLGKMSRLKWLYLEFAEIDDSGLRHFRSLSNLQWVDVSNTNVTATGAAELERQLSDCRINIEKRLTIEEFRQKYDDYDGGRMMDIVHRLFDDFDGETEDTEAEPVLSAQKNAGSQ</sequence>
<dbReference type="KEGG" id="sdyn:Mal52_42380"/>
<dbReference type="Gene3D" id="3.80.10.10">
    <property type="entry name" value="Ribonuclease Inhibitor"/>
    <property type="match status" value="1"/>
</dbReference>
<gene>
    <name evidence="2" type="ORF">Mal52_42380</name>
</gene>
<name>A0A517ZTC3_9PLAN</name>
<reference evidence="2 3" key="1">
    <citation type="submission" date="2019-02" db="EMBL/GenBank/DDBJ databases">
        <title>Deep-cultivation of Planctomycetes and their phenomic and genomic characterization uncovers novel biology.</title>
        <authorList>
            <person name="Wiegand S."/>
            <person name="Jogler M."/>
            <person name="Boedeker C."/>
            <person name="Pinto D."/>
            <person name="Vollmers J."/>
            <person name="Rivas-Marin E."/>
            <person name="Kohn T."/>
            <person name="Peeters S.H."/>
            <person name="Heuer A."/>
            <person name="Rast P."/>
            <person name="Oberbeckmann S."/>
            <person name="Bunk B."/>
            <person name="Jeske O."/>
            <person name="Meyerdierks A."/>
            <person name="Storesund J.E."/>
            <person name="Kallscheuer N."/>
            <person name="Luecker S."/>
            <person name="Lage O.M."/>
            <person name="Pohl T."/>
            <person name="Merkel B.J."/>
            <person name="Hornburger P."/>
            <person name="Mueller R.-W."/>
            <person name="Bruemmer F."/>
            <person name="Labrenz M."/>
            <person name="Spormann A.M."/>
            <person name="Op den Camp H."/>
            <person name="Overmann J."/>
            <person name="Amann R."/>
            <person name="Jetten M.S.M."/>
            <person name="Mascher T."/>
            <person name="Medema M.H."/>
            <person name="Devos D.P."/>
            <person name="Kaster A.-K."/>
            <person name="Ovreas L."/>
            <person name="Rohde M."/>
            <person name="Galperin M.Y."/>
            <person name="Jogler C."/>
        </authorList>
    </citation>
    <scope>NUCLEOTIDE SEQUENCE [LARGE SCALE GENOMIC DNA]</scope>
    <source>
        <strain evidence="2 3">Mal52</strain>
    </source>
</reference>
<keyword evidence="1" id="KW-0812">Transmembrane</keyword>
<dbReference type="Proteomes" id="UP000319383">
    <property type="component" value="Chromosome"/>
</dbReference>
<accession>A0A517ZTC3</accession>
<feature type="transmembrane region" description="Helical" evidence="1">
    <location>
        <begin position="16"/>
        <end position="39"/>
    </location>
</feature>
<dbReference type="PANTHER" id="PTHR12904">
    <property type="match status" value="1"/>
</dbReference>
<keyword evidence="1" id="KW-1133">Transmembrane helix</keyword>